<dbReference type="Proteomes" id="UP000616151">
    <property type="component" value="Unassembled WGS sequence"/>
</dbReference>
<name>A0ACC5RB84_9HYPH</name>
<organism evidence="1 2">
    <name type="scientific">Taklimakanibacter albus</name>
    <dbReference type="NCBI Taxonomy" id="2800327"/>
    <lineage>
        <taxon>Bacteria</taxon>
        <taxon>Pseudomonadati</taxon>
        <taxon>Pseudomonadota</taxon>
        <taxon>Alphaproteobacteria</taxon>
        <taxon>Hyphomicrobiales</taxon>
        <taxon>Aestuariivirgaceae</taxon>
        <taxon>Taklimakanibacter</taxon>
    </lineage>
</organism>
<accession>A0ACC5RB84</accession>
<evidence type="ECO:0000313" key="1">
    <source>
        <dbReference type="EMBL" id="MBK1869880.1"/>
    </source>
</evidence>
<evidence type="ECO:0000313" key="2">
    <source>
        <dbReference type="Proteomes" id="UP000616151"/>
    </source>
</evidence>
<comment type="caution">
    <text evidence="1">The sequence shown here is derived from an EMBL/GenBank/DDBJ whole genome shotgun (WGS) entry which is preliminary data.</text>
</comment>
<reference evidence="1" key="1">
    <citation type="submission" date="2021-01" db="EMBL/GenBank/DDBJ databases">
        <authorList>
            <person name="Sun Q."/>
        </authorList>
    </citation>
    <scope>NUCLEOTIDE SEQUENCE</scope>
    <source>
        <strain evidence="1">YIM B02566</strain>
    </source>
</reference>
<keyword evidence="2" id="KW-1185">Reference proteome</keyword>
<gene>
    <name evidence="1" type="ORF">JHL16_26185</name>
</gene>
<dbReference type="EMBL" id="JAENHL010000008">
    <property type="protein sequence ID" value="MBK1869880.1"/>
    <property type="molecule type" value="Genomic_DNA"/>
</dbReference>
<sequence length="410" mass="45125">MSLSLPLPARKDRPPHCVIIVENLPVPFDRRVWQEANALKEAGWDVSVICPKNEQHPASYEEINGIAIHRHALPLEARGKLGFIFEYACALFHETRLLAKIALTRGFDVVQGCNPPDLIFLVAAPYKLLGKKYVFDHHDLCPELYAAKYERHGFFHRLLLLAEKYTFRTADKVISANDTYRDIAIARGGKNPGDVTTVYSVPDRQKLRRVAPDAVLKADAKVILGYVGIIADQDGVDHLVRMMHHIVHEEGRQGVRAVVVGDGPALASVQALASTLGVAEHVVFTGYLRGEKLLAALSSFDIGIIPDPVNEYNDKISMNKVFEYSALGIPSVSYDLSETHGLLGDAGSYAPNATPHGLAEAALPLIDDETHRRSMGARAGKLAEEKFNWSSEAEKYVAAYAGLVKQRAYA</sequence>
<protein>
    <submittedName>
        <fullName evidence="1">Glycosyltransferase family 4 protein</fullName>
    </submittedName>
</protein>
<proteinExistence type="predicted"/>